<gene>
    <name evidence="15" type="ORF">C7447_10526</name>
</gene>
<organism evidence="15 16">
    <name type="scientific">Tenacibaculum adriaticum</name>
    <dbReference type="NCBI Taxonomy" id="413713"/>
    <lineage>
        <taxon>Bacteria</taxon>
        <taxon>Pseudomonadati</taxon>
        <taxon>Bacteroidota</taxon>
        <taxon>Flavobacteriia</taxon>
        <taxon>Flavobacteriales</taxon>
        <taxon>Flavobacteriaceae</taxon>
        <taxon>Tenacibaculum</taxon>
    </lineage>
</organism>
<feature type="transmembrane region" description="Helical" evidence="14">
    <location>
        <begin position="110"/>
        <end position="127"/>
    </location>
</feature>
<keyword evidence="11 14" id="KW-0408">Iron</keyword>
<comment type="function">
    <text evidence="14">Catalyzes the oxidation of protoporphyrinogen IX to protoporphyrin IX.</text>
</comment>
<dbReference type="PANTHER" id="PTHR40255:SF1">
    <property type="entry name" value="PROTOPORPHYRINOGEN IX OXIDASE"/>
    <property type="match status" value="1"/>
</dbReference>
<evidence type="ECO:0000256" key="9">
    <source>
        <dbReference type="ARBA" id="ARBA00022989"/>
    </source>
</evidence>
<keyword evidence="8 14" id="KW-0479">Metal-binding</keyword>
<dbReference type="GO" id="GO:0006782">
    <property type="term" value="P:protoporphyrinogen IX biosynthetic process"/>
    <property type="evidence" value="ECO:0007669"/>
    <property type="project" value="UniProtKB-UniRule"/>
</dbReference>
<comment type="subcellular location">
    <subcellularLocation>
        <location evidence="1 14">Cell membrane</location>
        <topology evidence="1 14">Multi-pass membrane protein</topology>
    </subcellularLocation>
</comment>
<keyword evidence="12 14" id="KW-0472">Membrane</keyword>
<evidence type="ECO:0000256" key="4">
    <source>
        <dbReference type="ARBA" id="ARBA00017504"/>
    </source>
</evidence>
<feature type="binding site" description="axial binding residue" evidence="14">
    <location>
        <position position="113"/>
    </location>
    <ligand>
        <name>heme</name>
        <dbReference type="ChEBI" id="CHEBI:30413"/>
    </ligand>
    <ligandPart>
        <name>Fe</name>
        <dbReference type="ChEBI" id="CHEBI:18248"/>
    </ligandPart>
</feature>
<dbReference type="EC" id="1.3.99.-" evidence="14"/>
<feature type="transmembrane region" description="Helical" evidence="14">
    <location>
        <begin position="78"/>
        <end position="98"/>
    </location>
</feature>
<comment type="similarity">
    <text evidence="3 14">Belongs to the HemJ family.</text>
</comment>
<feature type="transmembrane region" description="Helical" evidence="14">
    <location>
        <begin position="172"/>
        <end position="193"/>
    </location>
</feature>
<evidence type="ECO:0000256" key="12">
    <source>
        <dbReference type="ARBA" id="ARBA00023136"/>
    </source>
</evidence>
<evidence type="ECO:0000256" key="6">
    <source>
        <dbReference type="ARBA" id="ARBA00022617"/>
    </source>
</evidence>
<evidence type="ECO:0000256" key="2">
    <source>
        <dbReference type="ARBA" id="ARBA00005073"/>
    </source>
</evidence>
<dbReference type="HAMAP" id="MF_02239">
    <property type="entry name" value="HemJ"/>
    <property type="match status" value="1"/>
</dbReference>
<evidence type="ECO:0000256" key="1">
    <source>
        <dbReference type="ARBA" id="ARBA00004651"/>
    </source>
</evidence>
<comment type="catalytic activity">
    <reaction evidence="13 14">
        <text>protoporphyrinogen IX + 3 A = protoporphyrin IX + 3 AH2</text>
        <dbReference type="Rhea" id="RHEA:62000"/>
        <dbReference type="ChEBI" id="CHEBI:13193"/>
        <dbReference type="ChEBI" id="CHEBI:17499"/>
        <dbReference type="ChEBI" id="CHEBI:57306"/>
        <dbReference type="ChEBI" id="CHEBI:57307"/>
    </reaction>
</comment>
<evidence type="ECO:0000256" key="5">
    <source>
        <dbReference type="ARBA" id="ARBA00022475"/>
    </source>
</evidence>
<dbReference type="PANTHER" id="PTHR40255">
    <property type="entry name" value="UPF0093 MEMBRANE PROTEIN SLR1790"/>
    <property type="match status" value="1"/>
</dbReference>
<feature type="binding site" description="axial binding residue" evidence="14">
    <location>
        <position position="32"/>
    </location>
    <ligand>
        <name>heme</name>
        <dbReference type="ChEBI" id="CHEBI:30413"/>
    </ligand>
    <ligandPart>
        <name>Fe</name>
        <dbReference type="ChEBI" id="CHEBI:18248"/>
    </ligandPart>
</feature>
<evidence type="ECO:0000256" key="3">
    <source>
        <dbReference type="ARBA" id="ARBA00006501"/>
    </source>
</evidence>
<keyword evidence="10 14" id="KW-0560">Oxidoreductase</keyword>
<dbReference type="EMBL" id="VNIA01000005">
    <property type="protein sequence ID" value="TYP97013.1"/>
    <property type="molecule type" value="Genomic_DNA"/>
</dbReference>
<feature type="transmembrane region" description="Helical" evidence="14">
    <location>
        <begin position="26"/>
        <end position="51"/>
    </location>
</feature>
<evidence type="ECO:0000256" key="7">
    <source>
        <dbReference type="ARBA" id="ARBA00022692"/>
    </source>
</evidence>
<evidence type="ECO:0000313" key="16">
    <source>
        <dbReference type="Proteomes" id="UP000323136"/>
    </source>
</evidence>
<evidence type="ECO:0000256" key="14">
    <source>
        <dbReference type="HAMAP-Rule" id="MF_02239"/>
    </source>
</evidence>
<dbReference type="Proteomes" id="UP000323136">
    <property type="component" value="Unassembled WGS sequence"/>
</dbReference>
<dbReference type="GO" id="GO:0046872">
    <property type="term" value="F:metal ion binding"/>
    <property type="evidence" value="ECO:0007669"/>
    <property type="project" value="UniProtKB-KW"/>
</dbReference>
<proteinExistence type="inferred from homology"/>
<dbReference type="GO" id="GO:0005886">
    <property type="term" value="C:plasma membrane"/>
    <property type="evidence" value="ECO:0007669"/>
    <property type="project" value="UniProtKB-SubCell"/>
</dbReference>
<dbReference type="Pfam" id="PF03653">
    <property type="entry name" value="UPF0093"/>
    <property type="match status" value="1"/>
</dbReference>
<comment type="subunit">
    <text evidence="14">Homodimer.</text>
</comment>
<sequence>MSSRAESRPFDCAQGDKLKILKMDFLYIKALHIIFVVTWFAGLFYMVRLFIYHSEAEKKEEPAKEILQTQYKLMEKRLWYIITWPSAVLASFFAFWMLYKNPVYLEMPWMHVKLAFVLALYFYHGACHSIYKQLQRNEVKYNSLKLRIWNEVATIILFAIVFLVVLKNAINWIWGVIGIFLVSILLMMSVRLYKKVRAKKSWDKFEKKLMEEDEKQS</sequence>
<dbReference type="GO" id="GO:0070818">
    <property type="term" value="F:protoporphyrinogen oxidase activity"/>
    <property type="evidence" value="ECO:0007669"/>
    <property type="project" value="UniProtKB-UniRule"/>
</dbReference>
<evidence type="ECO:0000256" key="13">
    <source>
        <dbReference type="ARBA" id="ARBA00048390"/>
    </source>
</evidence>
<comment type="pathway">
    <text evidence="2 14">Porphyrin-containing compound metabolism; protoporphyrin-IX biosynthesis; protoporphyrin-IX from protoporphyrinogen-IX: step 1/1.</text>
</comment>
<keyword evidence="5 14" id="KW-1003">Cell membrane</keyword>
<comment type="caution">
    <text evidence="15">The sequence shown here is derived from an EMBL/GenBank/DDBJ whole genome shotgun (WGS) entry which is preliminary data.</text>
</comment>
<feature type="transmembrane region" description="Helical" evidence="14">
    <location>
        <begin position="148"/>
        <end position="166"/>
    </location>
</feature>
<evidence type="ECO:0000256" key="8">
    <source>
        <dbReference type="ARBA" id="ARBA00022723"/>
    </source>
</evidence>
<keyword evidence="6 14" id="KW-0349">Heme</keyword>
<evidence type="ECO:0000256" key="10">
    <source>
        <dbReference type="ARBA" id="ARBA00023002"/>
    </source>
</evidence>
<dbReference type="UniPathway" id="UPA00251">
    <property type="reaction ID" value="UER00324"/>
</dbReference>
<keyword evidence="7 14" id="KW-0812">Transmembrane</keyword>
<reference evidence="15 16" key="1">
    <citation type="submission" date="2019-07" db="EMBL/GenBank/DDBJ databases">
        <title>Genomic Encyclopedia of Type Strains, Phase IV (KMG-IV): sequencing the most valuable type-strain genomes for metagenomic binning, comparative biology and taxonomic classification.</title>
        <authorList>
            <person name="Goeker M."/>
        </authorList>
    </citation>
    <scope>NUCLEOTIDE SEQUENCE [LARGE SCALE GENOMIC DNA]</scope>
    <source>
        <strain evidence="15 16">DSM 18961</strain>
    </source>
</reference>
<accession>A0A5S5DM54</accession>
<evidence type="ECO:0000313" key="15">
    <source>
        <dbReference type="EMBL" id="TYP97013.1"/>
    </source>
</evidence>
<name>A0A5S5DM54_9FLAO</name>
<keyword evidence="16" id="KW-1185">Reference proteome</keyword>
<protein>
    <recommendedName>
        <fullName evidence="4 14">Protoporphyrinogen IX oxidase</fullName>
        <shortName evidence="14">PPO</shortName>
        <ecNumber evidence="14">1.3.99.-</ecNumber>
    </recommendedName>
</protein>
<dbReference type="AlphaFoldDB" id="A0A5S5DM54"/>
<dbReference type="InterPro" id="IPR005265">
    <property type="entry name" value="HemJ-like"/>
</dbReference>
<comment type="cofactor">
    <cofactor evidence="14">
        <name>heme b</name>
        <dbReference type="ChEBI" id="CHEBI:60344"/>
    </cofactor>
    <text evidence="14">Binds 1 heme b (iron(II)-protoporphyrin IX) group per subunit.</text>
</comment>
<evidence type="ECO:0000256" key="11">
    <source>
        <dbReference type="ARBA" id="ARBA00023004"/>
    </source>
</evidence>
<keyword evidence="9 14" id="KW-1133">Transmembrane helix</keyword>